<proteinExistence type="predicted"/>
<accession>A0ABS4IKU7</accession>
<protein>
    <recommendedName>
        <fullName evidence="3">Phage protein</fullName>
    </recommendedName>
</protein>
<evidence type="ECO:0000313" key="1">
    <source>
        <dbReference type="EMBL" id="MBP1971578.1"/>
    </source>
</evidence>
<dbReference type="EMBL" id="JAGGKX010000029">
    <property type="protein sequence ID" value="MBP1971578.1"/>
    <property type="molecule type" value="Genomic_DNA"/>
</dbReference>
<gene>
    <name evidence="1" type="ORF">J2Z83_003729</name>
</gene>
<organism evidence="1 2">
    <name type="scientific">Virgibacillus natechei</name>
    <dbReference type="NCBI Taxonomy" id="1216297"/>
    <lineage>
        <taxon>Bacteria</taxon>
        <taxon>Bacillati</taxon>
        <taxon>Bacillota</taxon>
        <taxon>Bacilli</taxon>
        <taxon>Bacillales</taxon>
        <taxon>Bacillaceae</taxon>
        <taxon>Virgibacillus</taxon>
    </lineage>
</organism>
<comment type="caution">
    <text evidence="1">The sequence shown here is derived from an EMBL/GenBank/DDBJ whole genome shotgun (WGS) entry which is preliminary data.</text>
</comment>
<evidence type="ECO:0008006" key="3">
    <source>
        <dbReference type="Google" id="ProtNLM"/>
    </source>
</evidence>
<keyword evidence="2" id="KW-1185">Reference proteome</keyword>
<dbReference type="RefSeq" id="WP_209464606.1">
    <property type="nucleotide sequence ID" value="NZ_CP110224.1"/>
</dbReference>
<reference evidence="1 2" key="1">
    <citation type="submission" date="2021-03" db="EMBL/GenBank/DDBJ databases">
        <title>Genomic Encyclopedia of Type Strains, Phase IV (KMG-IV): sequencing the most valuable type-strain genomes for metagenomic binning, comparative biology and taxonomic classification.</title>
        <authorList>
            <person name="Goeker M."/>
        </authorList>
    </citation>
    <scope>NUCLEOTIDE SEQUENCE [LARGE SCALE GENOMIC DNA]</scope>
    <source>
        <strain evidence="1 2">DSM 25609</strain>
    </source>
</reference>
<evidence type="ECO:0000313" key="2">
    <source>
        <dbReference type="Proteomes" id="UP001519345"/>
    </source>
</evidence>
<sequence length="128" mass="14656">MKKFEVKKSYEEVDIEGDIYRIDLSDNKLKEHILEGHNLKEKADEILNMPSGSSVEQIEQGLEEVKAVTKDATDNLLGEGAFDVIYPKTGESVNVMADTLFQVIDYLNEKREKDNESKKAKYTKKKKK</sequence>
<dbReference type="Proteomes" id="UP001519345">
    <property type="component" value="Unassembled WGS sequence"/>
</dbReference>
<name>A0ABS4IKU7_9BACI</name>